<accession>A0A2X4TPR4</accession>
<sequence>MAPRYSREWLDYFIPETIDWHRDGMPDTSRAVMKNLVLQSQLWPHGIPDVEVIHRVEGVVSYQRMQALVDRPIPGRFDLEHFQRIHHHLFQDFYPWAGQLRTAPRDWPMVKMGPDVAAVRAGQRHVTEIPHSYFKASEVPQAAAAVLDRIAAKNNLRGLPRAPFLDELTKVWARVNAGGSPLFG</sequence>
<dbReference type="SUPFAM" id="SSF140931">
    <property type="entry name" value="Fic-like"/>
    <property type="match status" value="1"/>
</dbReference>
<proteinExistence type="predicted"/>
<dbReference type="KEGG" id="rcr:NCTC10994_00073"/>
<dbReference type="STRING" id="1219011.GCA_001895045_01080"/>
<evidence type="ECO:0000313" key="1">
    <source>
        <dbReference type="EMBL" id="SQI28329.1"/>
    </source>
</evidence>
<dbReference type="EMBL" id="LS483468">
    <property type="protein sequence ID" value="SQI28329.1"/>
    <property type="molecule type" value="Genomic_DNA"/>
</dbReference>
<organism evidence="1 2">
    <name type="scientific">Rhodococcus coprophilus</name>
    <dbReference type="NCBI Taxonomy" id="38310"/>
    <lineage>
        <taxon>Bacteria</taxon>
        <taxon>Bacillati</taxon>
        <taxon>Actinomycetota</taxon>
        <taxon>Actinomycetes</taxon>
        <taxon>Mycobacteriales</taxon>
        <taxon>Nocardiaceae</taxon>
        <taxon>Rhodococcus</taxon>
    </lineage>
</organism>
<name>A0A2X4TPR4_9NOCA</name>
<dbReference type="Proteomes" id="UP000249091">
    <property type="component" value="Chromosome 1"/>
</dbReference>
<dbReference type="AlphaFoldDB" id="A0A2X4TPR4"/>
<reference evidence="1 2" key="1">
    <citation type="submission" date="2018-06" db="EMBL/GenBank/DDBJ databases">
        <authorList>
            <consortium name="Pathogen Informatics"/>
            <person name="Doyle S."/>
        </authorList>
    </citation>
    <scope>NUCLEOTIDE SEQUENCE [LARGE SCALE GENOMIC DNA]</scope>
    <source>
        <strain evidence="1 2">NCTC10994</strain>
    </source>
</reference>
<dbReference type="Gene3D" id="1.10.3290.10">
    <property type="entry name" value="Fido-like domain"/>
    <property type="match status" value="1"/>
</dbReference>
<gene>
    <name evidence="1" type="ORF">NCTC10994_00073</name>
</gene>
<evidence type="ECO:0000313" key="2">
    <source>
        <dbReference type="Proteomes" id="UP000249091"/>
    </source>
</evidence>
<protein>
    <submittedName>
        <fullName evidence="1">Filamentation induced by cAMP protein Fic</fullName>
    </submittedName>
</protein>
<dbReference type="InterPro" id="IPR036597">
    <property type="entry name" value="Fido-like_dom_sf"/>
</dbReference>
<keyword evidence="2" id="KW-1185">Reference proteome</keyword>
<dbReference type="RefSeq" id="WP_231922925.1">
    <property type="nucleotide sequence ID" value="NZ_JAFBBL010000001.1"/>
</dbReference>